<dbReference type="Proteomes" id="UP000308600">
    <property type="component" value="Unassembled WGS sequence"/>
</dbReference>
<reference evidence="1 2" key="1">
    <citation type="journal article" date="2019" name="Nat. Ecol. Evol.">
        <title>Megaphylogeny resolves global patterns of mushroom evolution.</title>
        <authorList>
            <person name="Varga T."/>
            <person name="Krizsan K."/>
            <person name="Foldi C."/>
            <person name="Dima B."/>
            <person name="Sanchez-Garcia M."/>
            <person name="Sanchez-Ramirez S."/>
            <person name="Szollosi G.J."/>
            <person name="Szarkandi J.G."/>
            <person name="Papp V."/>
            <person name="Albert L."/>
            <person name="Andreopoulos W."/>
            <person name="Angelini C."/>
            <person name="Antonin V."/>
            <person name="Barry K.W."/>
            <person name="Bougher N.L."/>
            <person name="Buchanan P."/>
            <person name="Buyck B."/>
            <person name="Bense V."/>
            <person name="Catcheside P."/>
            <person name="Chovatia M."/>
            <person name="Cooper J."/>
            <person name="Damon W."/>
            <person name="Desjardin D."/>
            <person name="Finy P."/>
            <person name="Geml J."/>
            <person name="Haridas S."/>
            <person name="Hughes K."/>
            <person name="Justo A."/>
            <person name="Karasinski D."/>
            <person name="Kautmanova I."/>
            <person name="Kiss B."/>
            <person name="Kocsube S."/>
            <person name="Kotiranta H."/>
            <person name="LaButti K.M."/>
            <person name="Lechner B.E."/>
            <person name="Liimatainen K."/>
            <person name="Lipzen A."/>
            <person name="Lukacs Z."/>
            <person name="Mihaltcheva S."/>
            <person name="Morgado L.N."/>
            <person name="Niskanen T."/>
            <person name="Noordeloos M.E."/>
            <person name="Ohm R.A."/>
            <person name="Ortiz-Santana B."/>
            <person name="Ovrebo C."/>
            <person name="Racz N."/>
            <person name="Riley R."/>
            <person name="Savchenko A."/>
            <person name="Shiryaev A."/>
            <person name="Soop K."/>
            <person name="Spirin V."/>
            <person name="Szebenyi C."/>
            <person name="Tomsovsky M."/>
            <person name="Tulloss R.E."/>
            <person name="Uehling J."/>
            <person name="Grigoriev I.V."/>
            <person name="Vagvolgyi C."/>
            <person name="Papp T."/>
            <person name="Martin F.M."/>
            <person name="Miettinen O."/>
            <person name="Hibbett D.S."/>
            <person name="Nagy L.G."/>
        </authorList>
    </citation>
    <scope>NUCLEOTIDE SEQUENCE [LARGE SCALE GENOMIC DNA]</scope>
    <source>
        <strain evidence="1 2">NL-1719</strain>
    </source>
</reference>
<accession>A0ACD3AVB8</accession>
<proteinExistence type="predicted"/>
<sequence>MRVGAAPTSTSPVTIPTTIHTVVFGVQSRGDCAGADVRTTYEIIRSCLVTIAACVYRAIHQNIPDPTLSFWGRLRVTTKVTFYALIAPELIIWWAMRQWFGAREVWTHTHGQFAQMGGFGRKDDKRVLHPFTLIKLLRNGQLDIEELQLTEKEIQDKSKGDILSKGLVAFQTTWFVFECMARLHQGLPLIELEVVTLAFATLNIITYGLWWYKPLNVLEPRMGMTKRWKAAFLVVIHALKRDFSSRPWYMTVWERLMKQPFLIIVWPLWELLNDERIHDEANHVSTFSADELRGDKTLLVQELSSTIGTVFGAIHFLSWNSAFPTHSQLLLWRISSVVLVVPPFLLLSRSLIVRLRFQVLHHNPIPRTRSQKLAALLSKCLDVFSIYVSPIPYILARFCVLGLAFLTLHDLPLSAFDSISWTSYIPHL</sequence>
<name>A0ACD3AVB8_9AGAR</name>
<gene>
    <name evidence="1" type="ORF">BDN72DRAFT_819865</name>
</gene>
<evidence type="ECO:0000313" key="2">
    <source>
        <dbReference type="Proteomes" id="UP000308600"/>
    </source>
</evidence>
<protein>
    <submittedName>
        <fullName evidence="1">Uncharacterized protein</fullName>
    </submittedName>
</protein>
<dbReference type="EMBL" id="ML208328">
    <property type="protein sequence ID" value="TFK69566.1"/>
    <property type="molecule type" value="Genomic_DNA"/>
</dbReference>
<evidence type="ECO:0000313" key="1">
    <source>
        <dbReference type="EMBL" id="TFK69566.1"/>
    </source>
</evidence>
<organism evidence="1 2">
    <name type="scientific">Pluteus cervinus</name>
    <dbReference type="NCBI Taxonomy" id="181527"/>
    <lineage>
        <taxon>Eukaryota</taxon>
        <taxon>Fungi</taxon>
        <taxon>Dikarya</taxon>
        <taxon>Basidiomycota</taxon>
        <taxon>Agaricomycotina</taxon>
        <taxon>Agaricomycetes</taxon>
        <taxon>Agaricomycetidae</taxon>
        <taxon>Agaricales</taxon>
        <taxon>Pluteineae</taxon>
        <taxon>Pluteaceae</taxon>
        <taxon>Pluteus</taxon>
    </lineage>
</organism>
<keyword evidence="2" id="KW-1185">Reference proteome</keyword>